<dbReference type="AlphaFoldDB" id="A0A1I6KZX8"/>
<name>A0A1I6KZX8_9EURY</name>
<reference evidence="1 2" key="1">
    <citation type="submission" date="2016-10" db="EMBL/GenBank/DDBJ databases">
        <authorList>
            <person name="de Groot N.N."/>
        </authorList>
    </citation>
    <scope>NUCLEOTIDE SEQUENCE [LARGE SCALE GENOMIC DNA]</scope>
    <source>
        <strain evidence="1 2">CGMCC 1.10457</strain>
    </source>
</reference>
<dbReference type="PANTHER" id="PTHR43747:SF4">
    <property type="entry name" value="FLAVIN-DEPENDENT TRYPTOPHAN HALOGENASE"/>
    <property type="match status" value="1"/>
</dbReference>
<gene>
    <name evidence="1" type="ORF">SAMN05216559_1702</name>
</gene>
<dbReference type="Gene3D" id="3.50.50.60">
    <property type="entry name" value="FAD/NAD(P)-binding domain"/>
    <property type="match status" value="1"/>
</dbReference>
<keyword evidence="2" id="KW-1185">Reference proteome</keyword>
<protein>
    <submittedName>
        <fullName evidence="1">Tryptophan halogenase</fullName>
    </submittedName>
</protein>
<dbReference type="STRING" id="767519.SAMN05216559_1702"/>
<dbReference type="InterPro" id="IPR036188">
    <property type="entry name" value="FAD/NAD-bd_sf"/>
</dbReference>
<dbReference type="EMBL" id="FOZK01000002">
    <property type="protein sequence ID" value="SFR96757.1"/>
    <property type="molecule type" value="Genomic_DNA"/>
</dbReference>
<dbReference type="InterPro" id="IPR006905">
    <property type="entry name" value="Flavin_halogenase"/>
</dbReference>
<accession>A0A1I6KZX8</accession>
<dbReference type="SUPFAM" id="SSF51905">
    <property type="entry name" value="FAD/NAD(P)-binding domain"/>
    <property type="match status" value="1"/>
</dbReference>
<dbReference type="PANTHER" id="PTHR43747">
    <property type="entry name" value="FAD-BINDING PROTEIN"/>
    <property type="match status" value="1"/>
</dbReference>
<dbReference type="GO" id="GO:0004497">
    <property type="term" value="F:monooxygenase activity"/>
    <property type="evidence" value="ECO:0007669"/>
    <property type="project" value="InterPro"/>
</dbReference>
<evidence type="ECO:0000313" key="2">
    <source>
        <dbReference type="Proteomes" id="UP000199062"/>
    </source>
</evidence>
<dbReference type="InterPro" id="IPR050816">
    <property type="entry name" value="Flavin-dep_Halogenase_NPB"/>
</dbReference>
<dbReference type="RefSeq" id="WP_089815873.1">
    <property type="nucleotide sequence ID" value="NZ_FOZK01000002.1"/>
</dbReference>
<proteinExistence type="predicted"/>
<evidence type="ECO:0000313" key="1">
    <source>
        <dbReference type="EMBL" id="SFR96757.1"/>
    </source>
</evidence>
<organism evidence="1 2">
    <name type="scientific">Halomicrobium zhouii</name>
    <dbReference type="NCBI Taxonomy" id="767519"/>
    <lineage>
        <taxon>Archaea</taxon>
        <taxon>Methanobacteriati</taxon>
        <taxon>Methanobacteriota</taxon>
        <taxon>Stenosarchaea group</taxon>
        <taxon>Halobacteria</taxon>
        <taxon>Halobacteriales</taxon>
        <taxon>Haloarculaceae</taxon>
        <taxon>Halomicrobium</taxon>
    </lineage>
</organism>
<sequence length="521" mass="58747">MGTDVSSITVVGGGDAGLLAALTLRRVNPDVDIAVVDDFGEPPTEVGQGTFQSIIPLLHDVLGIDEGRFLREVKPVWKASSYFRDWCGYEPFHYAFDIRSVKPDVDDPNSVESLYHYYETGDMSTPAEGIAERGKTPLVYAPSQDTYAMYPNMAYHLSVGRFNEFLRTLCEERDVPLVDDRITDVETDADGTRIAAVHGASGATYEADLYVDSTGFKRLLMDELDAAYRSFDVPLDTAVRAAADRPLSEIVPATVLETGEHGWFWQIDTYDSRSLGYVFSSDHVSDEDALAEFRAHREEDLGEVDYYRFDSGFYEEPWVGNCVATGNAQGFIEPLQATSLTTHLNTALRLSRRLAARGRIVDDGFRESYNRYVRGSWNSVYDFISIHYRFADGDTAFWEEMQSIPISDRVRDYIDYYDANGFELFDSELVTEEGAPRGMLAFPTSSLYFVMRHMGAESSFYEDNDFTVSDEVRERWRQRNGYVDDLADTCLSYEQVYKSGVVDSFVRNERAFAQAAAPSGR</sequence>
<dbReference type="OrthoDB" id="193469at2157"/>
<dbReference type="Pfam" id="PF04820">
    <property type="entry name" value="Trp_halogenase"/>
    <property type="match status" value="1"/>
</dbReference>
<dbReference type="Proteomes" id="UP000199062">
    <property type="component" value="Unassembled WGS sequence"/>
</dbReference>